<sequence length="294" mass="33272">MFLKPSMSYRVFAWFNHAFLILIALLCLAPMVHVLAISLSTSSAATAGLVKLWPIDFTLGSYKFILESKQFMSSFLISIERVVLGVSLSMLLSVTLAYPLSKEQKDFRFRTFYAWIFVFTILFNGGLIPWYMTIKMTGLIDTIWALVLPGAVQVFNAILLLNFFRGLPKELEESCFIDGGSHWTTLWRIYLPISLPALATIMLFSFVGQWNAWFDGLMLMNKPSNYPLSTYLQTIIIQPDMSKISVLQAKNLSEISDRTTKAAQIIVGSLPILIIYPFLQKYFVKGLVIGSVKE</sequence>
<keyword evidence="10" id="KW-1185">Reference proteome</keyword>
<dbReference type="RefSeq" id="WP_188988099.1">
    <property type="nucleotide sequence ID" value="NZ_BMHP01000001.1"/>
</dbReference>
<feature type="transmembrane region" description="Helical" evidence="7">
    <location>
        <begin position="112"/>
        <end position="131"/>
    </location>
</feature>
<comment type="subcellular location">
    <subcellularLocation>
        <location evidence="1 7">Cell membrane</location>
        <topology evidence="1 7">Multi-pass membrane protein</topology>
    </subcellularLocation>
</comment>
<keyword evidence="6 7" id="KW-0472">Membrane</keyword>
<dbReference type="Proteomes" id="UP000612456">
    <property type="component" value="Unassembled WGS sequence"/>
</dbReference>
<evidence type="ECO:0000313" key="10">
    <source>
        <dbReference type="Proteomes" id="UP000612456"/>
    </source>
</evidence>
<accession>A0A916YJ48</accession>
<feature type="transmembrane region" description="Helical" evidence="7">
    <location>
        <begin position="143"/>
        <end position="164"/>
    </location>
</feature>
<dbReference type="Pfam" id="PF00528">
    <property type="entry name" value="BPD_transp_1"/>
    <property type="match status" value="1"/>
</dbReference>
<keyword evidence="5 7" id="KW-1133">Transmembrane helix</keyword>
<evidence type="ECO:0000256" key="5">
    <source>
        <dbReference type="ARBA" id="ARBA00022989"/>
    </source>
</evidence>
<protein>
    <submittedName>
        <fullName evidence="9">Sugar ABC transporter permease</fullName>
    </submittedName>
</protein>
<evidence type="ECO:0000259" key="8">
    <source>
        <dbReference type="PROSITE" id="PS50928"/>
    </source>
</evidence>
<evidence type="ECO:0000313" key="9">
    <source>
        <dbReference type="EMBL" id="GGD47285.1"/>
    </source>
</evidence>
<name>A0A916YJ48_9BACL</name>
<organism evidence="9 10">
    <name type="scientific">Paenibacillus nasutitermitis</name>
    <dbReference type="NCBI Taxonomy" id="1652958"/>
    <lineage>
        <taxon>Bacteria</taxon>
        <taxon>Bacillati</taxon>
        <taxon>Bacillota</taxon>
        <taxon>Bacilli</taxon>
        <taxon>Bacillales</taxon>
        <taxon>Paenibacillaceae</taxon>
        <taxon>Paenibacillus</taxon>
    </lineage>
</organism>
<comment type="caution">
    <text evidence="9">The sequence shown here is derived from an EMBL/GenBank/DDBJ whole genome shotgun (WGS) entry which is preliminary data.</text>
</comment>
<dbReference type="GO" id="GO:0055085">
    <property type="term" value="P:transmembrane transport"/>
    <property type="evidence" value="ECO:0007669"/>
    <property type="project" value="InterPro"/>
</dbReference>
<evidence type="ECO:0000256" key="1">
    <source>
        <dbReference type="ARBA" id="ARBA00004651"/>
    </source>
</evidence>
<dbReference type="PANTHER" id="PTHR43744:SF9">
    <property type="entry name" value="POLYGALACTURONAN_RHAMNOGALACTURONAN TRANSPORT SYSTEM PERMEASE PROTEIN YTCP"/>
    <property type="match status" value="1"/>
</dbReference>
<dbReference type="PROSITE" id="PS50928">
    <property type="entry name" value="ABC_TM1"/>
    <property type="match status" value="1"/>
</dbReference>
<evidence type="ECO:0000256" key="3">
    <source>
        <dbReference type="ARBA" id="ARBA00022475"/>
    </source>
</evidence>
<keyword evidence="2 7" id="KW-0813">Transport</keyword>
<dbReference type="EMBL" id="BMHP01000001">
    <property type="protein sequence ID" value="GGD47285.1"/>
    <property type="molecule type" value="Genomic_DNA"/>
</dbReference>
<evidence type="ECO:0000256" key="6">
    <source>
        <dbReference type="ARBA" id="ARBA00023136"/>
    </source>
</evidence>
<proteinExistence type="inferred from homology"/>
<evidence type="ECO:0000256" key="4">
    <source>
        <dbReference type="ARBA" id="ARBA00022692"/>
    </source>
</evidence>
<dbReference type="GO" id="GO:0005886">
    <property type="term" value="C:plasma membrane"/>
    <property type="evidence" value="ECO:0007669"/>
    <property type="project" value="UniProtKB-SubCell"/>
</dbReference>
<evidence type="ECO:0000256" key="2">
    <source>
        <dbReference type="ARBA" id="ARBA00022448"/>
    </source>
</evidence>
<comment type="similarity">
    <text evidence="7">Belongs to the binding-protein-dependent transport system permease family.</text>
</comment>
<dbReference type="Gene3D" id="1.10.3720.10">
    <property type="entry name" value="MetI-like"/>
    <property type="match status" value="1"/>
</dbReference>
<keyword evidence="3" id="KW-1003">Cell membrane</keyword>
<feature type="domain" description="ABC transmembrane type-1" evidence="8">
    <location>
        <begin position="75"/>
        <end position="276"/>
    </location>
</feature>
<gene>
    <name evidence="9" type="ORF">GCM10010911_01010</name>
</gene>
<keyword evidence="4 7" id="KW-0812">Transmembrane</keyword>
<dbReference type="PANTHER" id="PTHR43744">
    <property type="entry name" value="ABC TRANSPORTER PERMEASE PROTEIN MG189-RELATED-RELATED"/>
    <property type="match status" value="1"/>
</dbReference>
<dbReference type="SUPFAM" id="SSF161098">
    <property type="entry name" value="MetI-like"/>
    <property type="match status" value="1"/>
</dbReference>
<feature type="transmembrane region" description="Helical" evidence="7">
    <location>
        <begin position="262"/>
        <end position="279"/>
    </location>
</feature>
<evidence type="ECO:0000256" key="7">
    <source>
        <dbReference type="RuleBase" id="RU363032"/>
    </source>
</evidence>
<dbReference type="InterPro" id="IPR035906">
    <property type="entry name" value="MetI-like_sf"/>
</dbReference>
<reference evidence="9" key="1">
    <citation type="journal article" date="2014" name="Int. J. Syst. Evol. Microbiol.">
        <title>Complete genome sequence of Corynebacterium casei LMG S-19264T (=DSM 44701T), isolated from a smear-ripened cheese.</title>
        <authorList>
            <consortium name="US DOE Joint Genome Institute (JGI-PGF)"/>
            <person name="Walter F."/>
            <person name="Albersmeier A."/>
            <person name="Kalinowski J."/>
            <person name="Ruckert C."/>
        </authorList>
    </citation>
    <scope>NUCLEOTIDE SEQUENCE</scope>
    <source>
        <strain evidence="9">CGMCC 1.15178</strain>
    </source>
</reference>
<feature type="transmembrane region" description="Helical" evidence="7">
    <location>
        <begin position="71"/>
        <end position="100"/>
    </location>
</feature>
<reference evidence="9" key="2">
    <citation type="submission" date="2020-09" db="EMBL/GenBank/DDBJ databases">
        <authorList>
            <person name="Sun Q."/>
            <person name="Zhou Y."/>
        </authorList>
    </citation>
    <scope>NUCLEOTIDE SEQUENCE</scope>
    <source>
        <strain evidence="9">CGMCC 1.15178</strain>
    </source>
</reference>
<dbReference type="InterPro" id="IPR000515">
    <property type="entry name" value="MetI-like"/>
</dbReference>
<feature type="transmembrane region" description="Helical" evidence="7">
    <location>
        <begin position="185"/>
        <end position="210"/>
    </location>
</feature>
<dbReference type="CDD" id="cd06261">
    <property type="entry name" value="TM_PBP2"/>
    <property type="match status" value="1"/>
</dbReference>
<dbReference type="AlphaFoldDB" id="A0A916YJ48"/>